<gene>
    <name evidence="3" type="ORF">FEM48_Zijuj05G0163000</name>
</gene>
<protein>
    <recommendedName>
        <fullName evidence="5">Pentatricopeptide repeat-containing protein</fullName>
    </recommendedName>
</protein>
<evidence type="ECO:0000313" key="4">
    <source>
        <dbReference type="Proteomes" id="UP000813462"/>
    </source>
</evidence>
<sequence>MELGFNLDFVVCTALLDMYAKTVKLNDAVQIFKVAPSRNVVMYNAVISAFLQDEVISSQHANETFNLLSKMQMKGMKPSKFTFASMLKACNVVEAFEYVKQMHGNVLTFYLNWTLSMDIHDCGWVMFTMGNLKAHAPFSELLAAGSKPDEFLISSMLSGCANLAAARSLEQIQARHNMDMQCRFCNIFSQWTIVESLLMKLHSLETACSHGGLVKEGLKYLERLKKGYGMTCSVKHYACIVDLLGFIRTLSLQSAYQNDSQYSDSCVPEMRADASPLASESGYSTIKVLHWKDCLQAESAGLTHLLRELMETLQIRPFKLPEDICTDSDDGVNDEEEIGGETDLQSRDINVGDEDIHELEELLLKQQKELDELKKQHQFAISEIILVSLEKRLQCSWRYSYVGILEKHEHFKFAKSFVLDAAGMINPVDRNAKYDMNIYLS</sequence>
<evidence type="ECO:0000313" key="3">
    <source>
        <dbReference type="EMBL" id="KAH7529234.1"/>
    </source>
</evidence>
<accession>A0A978VFU5</accession>
<dbReference type="InterPro" id="IPR011990">
    <property type="entry name" value="TPR-like_helical_dom_sf"/>
</dbReference>
<organism evidence="3 4">
    <name type="scientific">Ziziphus jujuba var. spinosa</name>
    <dbReference type="NCBI Taxonomy" id="714518"/>
    <lineage>
        <taxon>Eukaryota</taxon>
        <taxon>Viridiplantae</taxon>
        <taxon>Streptophyta</taxon>
        <taxon>Embryophyta</taxon>
        <taxon>Tracheophyta</taxon>
        <taxon>Spermatophyta</taxon>
        <taxon>Magnoliopsida</taxon>
        <taxon>eudicotyledons</taxon>
        <taxon>Gunneridae</taxon>
        <taxon>Pentapetalae</taxon>
        <taxon>rosids</taxon>
        <taxon>fabids</taxon>
        <taxon>Rosales</taxon>
        <taxon>Rhamnaceae</taxon>
        <taxon>Paliureae</taxon>
        <taxon>Ziziphus</taxon>
    </lineage>
</organism>
<keyword evidence="1" id="KW-0677">Repeat</keyword>
<evidence type="ECO:0008006" key="5">
    <source>
        <dbReference type="Google" id="ProtNLM"/>
    </source>
</evidence>
<dbReference type="InterPro" id="IPR002885">
    <property type="entry name" value="PPR_rpt"/>
</dbReference>
<dbReference type="InterPro" id="IPR046960">
    <property type="entry name" value="PPR_At4g14850-like_plant"/>
</dbReference>
<reference evidence="3" key="1">
    <citation type="journal article" date="2021" name="Front. Plant Sci.">
        <title>Chromosome-Scale Genome Assembly for Chinese Sour Jujube and Insights Into Its Genome Evolution and Domestication Signature.</title>
        <authorList>
            <person name="Shen L.-Y."/>
            <person name="Luo H."/>
            <person name="Wang X.-L."/>
            <person name="Wang X.-M."/>
            <person name="Qiu X.-J."/>
            <person name="Liu H."/>
            <person name="Zhou S.-S."/>
            <person name="Jia K.-H."/>
            <person name="Nie S."/>
            <person name="Bao Y.-T."/>
            <person name="Zhang R.-G."/>
            <person name="Yun Q.-Z."/>
            <person name="Chai Y.-H."/>
            <person name="Lu J.-Y."/>
            <person name="Li Y."/>
            <person name="Zhao S.-W."/>
            <person name="Mao J.-F."/>
            <person name="Jia S.-G."/>
            <person name="Mao Y.-M."/>
        </authorList>
    </citation>
    <scope>NUCLEOTIDE SEQUENCE</scope>
    <source>
        <strain evidence="3">AT0</strain>
        <tissue evidence="3">Leaf</tissue>
    </source>
</reference>
<keyword evidence="2" id="KW-0175">Coiled coil</keyword>
<proteinExistence type="predicted"/>
<dbReference type="PANTHER" id="PTHR47926">
    <property type="entry name" value="PENTATRICOPEPTIDE REPEAT-CONTAINING PROTEIN"/>
    <property type="match status" value="1"/>
</dbReference>
<dbReference type="Proteomes" id="UP000813462">
    <property type="component" value="Unassembled WGS sequence"/>
</dbReference>
<feature type="coiled-coil region" evidence="2">
    <location>
        <begin position="356"/>
        <end position="383"/>
    </location>
</feature>
<dbReference type="EMBL" id="JAEACU010000005">
    <property type="protein sequence ID" value="KAH7529234.1"/>
    <property type="molecule type" value="Genomic_DNA"/>
</dbReference>
<evidence type="ECO:0000256" key="1">
    <source>
        <dbReference type="ARBA" id="ARBA00022737"/>
    </source>
</evidence>
<evidence type="ECO:0000256" key="2">
    <source>
        <dbReference type="SAM" id="Coils"/>
    </source>
</evidence>
<dbReference type="GO" id="GO:0009451">
    <property type="term" value="P:RNA modification"/>
    <property type="evidence" value="ECO:0007669"/>
    <property type="project" value="InterPro"/>
</dbReference>
<dbReference type="Gene3D" id="1.25.40.10">
    <property type="entry name" value="Tetratricopeptide repeat domain"/>
    <property type="match status" value="2"/>
</dbReference>
<dbReference type="GO" id="GO:0003723">
    <property type="term" value="F:RNA binding"/>
    <property type="evidence" value="ECO:0007669"/>
    <property type="project" value="InterPro"/>
</dbReference>
<comment type="caution">
    <text evidence="3">The sequence shown here is derived from an EMBL/GenBank/DDBJ whole genome shotgun (WGS) entry which is preliminary data.</text>
</comment>
<dbReference type="AlphaFoldDB" id="A0A978VFU5"/>
<name>A0A978VFU5_ZIZJJ</name>
<dbReference type="Pfam" id="PF13041">
    <property type="entry name" value="PPR_2"/>
    <property type="match status" value="1"/>
</dbReference>